<feature type="non-terminal residue" evidence="1">
    <location>
        <position position="70"/>
    </location>
</feature>
<dbReference type="GO" id="GO:0008832">
    <property type="term" value="F:dGTPase activity"/>
    <property type="evidence" value="ECO:0007669"/>
    <property type="project" value="TreeGrafter"/>
</dbReference>
<dbReference type="GO" id="GO:0006203">
    <property type="term" value="P:dGTP catabolic process"/>
    <property type="evidence" value="ECO:0007669"/>
    <property type="project" value="TreeGrafter"/>
</dbReference>
<dbReference type="PANTHER" id="PTHR11373">
    <property type="entry name" value="DEOXYNUCLEOSIDE TRIPHOSPHATE TRIPHOSPHOHYDROLASE"/>
    <property type="match status" value="1"/>
</dbReference>
<dbReference type="InterPro" id="IPR050135">
    <property type="entry name" value="dGTPase-like"/>
</dbReference>
<dbReference type="Gene3D" id="1.10.3210.10">
    <property type="entry name" value="Hypothetical protein af1432"/>
    <property type="match status" value="1"/>
</dbReference>
<proteinExistence type="predicted"/>
<protein>
    <submittedName>
        <fullName evidence="1">IFN-gamma-induced (Putative GTP-binding protein) protein Mg11 related protein</fullName>
    </submittedName>
</protein>
<evidence type="ECO:0000313" key="1">
    <source>
        <dbReference type="EMBL" id="AYV80291.1"/>
    </source>
</evidence>
<sequence>MTLNYLKNAKIYKDVIHNTIHTTRIANAIIDNRIFQRLRNLHQLGVCYMVFPNANNTRLEHSLGTYHLAG</sequence>
<dbReference type="SUPFAM" id="SSF109604">
    <property type="entry name" value="HD-domain/PDEase-like"/>
    <property type="match status" value="1"/>
</dbReference>
<accession>A0A3G5A270</accession>
<organism evidence="1">
    <name type="scientific">Gaeavirus sp</name>
    <dbReference type="NCBI Taxonomy" id="2487767"/>
    <lineage>
        <taxon>Viruses</taxon>
        <taxon>Varidnaviria</taxon>
        <taxon>Bamfordvirae</taxon>
        <taxon>Nucleocytoviricota</taxon>
        <taxon>Megaviricetes</taxon>
        <taxon>Imitervirales</taxon>
        <taxon>Mimiviridae</taxon>
        <taxon>Klosneuvirinae</taxon>
    </lineage>
</organism>
<reference evidence="1" key="1">
    <citation type="submission" date="2018-10" db="EMBL/GenBank/DDBJ databases">
        <title>Hidden diversity of soil giant viruses.</title>
        <authorList>
            <person name="Schulz F."/>
            <person name="Alteio L."/>
            <person name="Goudeau D."/>
            <person name="Ryan E.M."/>
            <person name="Malmstrom R.R."/>
            <person name="Blanchard J."/>
            <person name="Woyke T."/>
        </authorList>
    </citation>
    <scope>NUCLEOTIDE SEQUENCE</scope>
    <source>
        <strain evidence="1">GAV1</strain>
    </source>
</reference>
<dbReference type="PANTHER" id="PTHR11373:SF4">
    <property type="entry name" value="DEOXYNUCLEOSIDE TRIPHOSPHATE TRIPHOSPHOHYDROLASE SAMHD1"/>
    <property type="match status" value="1"/>
</dbReference>
<name>A0A3G5A270_9VIRU</name>
<gene>
    <name evidence="1" type="ORF">Gaeavirus26_1</name>
</gene>
<dbReference type="EMBL" id="MK072224">
    <property type="protein sequence ID" value="AYV80291.1"/>
    <property type="molecule type" value="Genomic_DNA"/>
</dbReference>